<dbReference type="InterPro" id="IPR001584">
    <property type="entry name" value="Integrase_cat-core"/>
</dbReference>
<dbReference type="GO" id="GO:0003676">
    <property type="term" value="F:nucleic acid binding"/>
    <property type="evidence" value="ECO:0007669"/>
    <property type="project" value="InterPro"/>
</dbReference>
<comment type="caution">
    <text evidence="2">The sequence shown here is derived from an EMBL/GenBank/DDBJ whole genome shotgun (WGS) entry which is preliminary data.</text>
</comment>
<dbReference type="InterPro" id="IPR012337">
    <property type="entry name" value="RNaseH-like_sf"/>
</dbReference>
<keyword evidence="3" id="KW-1185">Reference proteome</keyword>
<evidence type="ECO:0000259" key="1">
    <source>
        <dbReference type="PROSITE" id="PS50994"/>
    </source>
</evidence>
<dbReference type="PANTHER" id="PTHR37984">
    <property type="entry name" value="PROTEIN CBG26694"/>
    <property type="match status" value="1"/>
</dbReference>
<name>A0A0V1N304_9BILA</name>
<dbReference type="Proteomes" id="UP000054843">
    <property type="component" value="Unassembled WGS sequence"/>
</dbReference>
<protein>
    <recommendedName>
        <fullName evidence="1">Integrase catalytic domain-containing protein</fullName>
    </recommendedName>
</protein>
<dbReference type="Gene3D" id="3.30.420.10">
    <property type="entry name" value="Ribonuclease H-like superfamily/Ribonuclease H"/>
    <property type="match status" value="1"/>
</dbReference>
<organism evidence="2 3">
    <name type="scientific">Trichinella papuae</name>
    <dbReference type="NCBI Taxonomy" id="268474"/>
    <lineage>
        <taxon>Eukaryota</taxon>
        <taxon>Metazoa</taxon>
        <taxon>Ecdysozoa</taxon>
        <taxon>Nematoda</taxon>
        <taxon>Enoplea</taxon>
        <taxon>Dorylaimia</taxon>
        <taxon>Trichinellida</taxon>
        <taxon>Trichinellidae</taxon>
        <taxon>Trichinella</taxon>
    </lineage>
</organism>
<dbReference type="GO" id="GO:0015074">
    <property type="term" value="P:DNA integration"/>
    <property type="evidence" value="ECO:0007669"/>
    <property type="project" value="InterPro"/>
</dbReference>
<dbReference type="PROSITE" id="PS50994">
    <property type="entry name" value="INTEGRASE"/>
    <property type="match status" value="1"/>
</dbReference>
<sequence length="90" mass="10402">MKLAEAIAMKNMEAWTEDVLVSHVFRRMGVPEEIICDQGSIRLINFIRQMCRLLNIQRVKRTPYRSHSNGQAERGYQTMLSVATADNSFK</sequence>
<dbReference type="OrthoDB" id="10047206at2759"/>
<dbReference type="EMBL" id="JYDO01000014">
    <property type="protein sequence ID" value="KRZ78126.1"/>
    <property type="molecule type" value="Genomic_DNA"/>
</dbReference>
<feature type="domain" description="Integrase catalytic" evidence="1">
    <location>
        <begin position="1"/>
        <end position="90"/>
    </location>
</feature>
<proteinExistence type="predicted"/>
<reference evidence="2 3" key="1">
    <citation type="submission" date="2015-01" db="EMBL/GenBank/DDBJ databases">
        <title>Evolution of Trichinella species and genotypes.</title>
        <authorList>
            <person name="Korhonen P.K."/>
            <person name="Edoardo P."/>
            <person name="Giuseppe L.R."/>
            <person name="Gasser R.B."/>
        </authorList>
    </citation>
    <scope>NUCLEOTIDE SEQUENCE [LARGE SCALE GENOMIC DNA]</scope>
    <source>
        <strain evidence="2">ISS1980</strain>
    </source>
</reference>
<dbReference type="STRING" id="268474.A0A0V1N304"/>
<dbReference type="PANTHER" id="PTHR37984:SF5">
    <property type="entry name" value="PROTEIN NYNRIN-LIKE"/>
    <property type="match status" value="1"/>
</dbReference>
<dbReference type="SUPFAM" id="SSF53098">
    <property type="entry name" value="Ribonuclease H-like"/>
    <property type="match status" value="1"/>
</dbReference>
<dbReference type="InterPro" id="IPR036397">
    <property type="entry name" value="RNaseH_sf"/>
</dbReference>
<gene>
    <name evidence="2" type="ORF">T10_13291</name>
</gene>
<evidence type="ECO:0000313" key="3">
    <source>
        <dbReference type="Proteomes" id="UP000054843"/>
    </source>
</evidence>
<accession>A0A0V1N304</accession>
<evidence type="ECO:0000313" key="2">
    <source>
        <dbReference type="EMBL" id="KRZ78126.1"/>
    </source>
</evidence>
<dbReference type="AlphaFoldDB" id="A0A0V1N304"/>
<dbReference type="InterPro" id="IPR050951">
    <property type="entry name" value="Retrovirus_Pol_polyprotein"/>
</dbReference>